<dbReference type="RefSeq" id="WP_311667021.1">
    <property type="nucleotide sequence ID" value="NZ_JAVREO010000006.1"/>
</dbReference>
<gene>
    <name evidence="1" type="ORF">RM844_11770</name>
</gene>
<accession>A0ABU2JPN8</accession>
<dbReference type="NCBIfam" id="NF008496">
    <property type="entry name" value="PRK11408.1-3"/>
    <property type="match status" value="1"/>
</dbReference>
<dbReference type="Pfam" id="PF10946">
    <property type="entry name" value="DUF2625"/>
    <property type="match status" value="1"/>
</dbReference>
<organism evidence="1 2">
    <name type="scientific">Streptomyces chisholmiae</name>
    <dbReference type="NCBI Taxonomy" id="3075540"/>
    <lineage>
        <taxon>Bacteria</taxon>
        <taxon>Bacillati</taxon>
        <taxon>Actinomycetota</taxon>
        <taxon>Actinomycetes</taxon>
        <taxon>Kitasatosporales</taxon>
        <taxon>Streptomycetaceae</taxon>
        <taxon>Streptomyces</taxon>
    </lineage>
</organism>
<sequence length="249" mass="26405">MNMRGLEELTEVPEPAWPELVHLLSTAAVPVEIVPVDPALGRATLLQLQVTARSYLGAFALHCGGLLLDGGWLRVFGSATARNRAALPGLAAVNGFPAVPDAAWRPGPGLVLAQDVLGGVFVLNGPDPAGFGRPGRPGEMVYFAPDTLGWQALEVGHSAWFDWLLSDGPATFYQDLRWPEWRTEVRALGAATEGLAVAPPLWSGEARADLAGTARRPVPMTELLAVHQRYARQLTGADPGFLGAPAGPR</sequence>
<protein>
    <submittedName>
        <fullName evidence="1">DUF2625 family protein</fullName>
    </submittedName>
</protein>
<name>A0ABU2JPN8_9ACTN</name>
<dbReference type="InterPro" id="IPR021239">
    <property type="entry name" value="DUF2625"/>
</dbReference>
<dbReference type="Proteomes" id="UP001183410">
    <property type="component" value="Unassembled WGS sequence"/>
</dbReference>
<reference evidence="2" key="1">
    <citation type="submission" date="2023-07" db="EMBL/GenBank/DDBJ databases">
        <title>30 novel species of actinomycetes from the DSMZ collection.</title>
        <authorList>
            <person name="Nouioui I."/>
        </authorList>
    </citation>
    <scope>NUCLEOTIDE SEQUENCE [LARGE SCALE GENOMIC DNA]</scope>
    <source>
        <strain evidence="2">DSM 44915</strain>
    </source>
</reference>
<dbReference type="EMBL" id="JAVREO010000006">
    <property type="protein sequence ID" value="MDT0266967.1"/>
    <property type="molecule type" value="Genomic_DNA"/>
</dbReference>
<proteinExistence type="predicted"/>
<evidence type="ECO:0000313" key="2">
    <source>
        <dbReference type="Proteomes" id="UP001183410"/>
    </source>
</evidence>
<keyword evidence="2" id="KW-1185">Reference proteome</keyword>
<comment type="caution">
    <text evidence="1">The sequence shown here is derived from an EMBL/GenBank/DDBJ whole genome shotgun (WGS) entry which is preliminary data.</text>
</comment>
<evidence type="ECO:0000313" key="1">
    <source>
        <dbReference type="EMBL" id="MDT0266967.1"/>
    </source>
</evidence>